<dbReference type="InterPro" id="IPR019734">
    <property type="entry name" value="TPR_rpt"/>
</dbReference>
<feature type="region of interest" description="Disordered" evidence="2">
    <location>
        <begin position="1"/>
        <end position="22"/>
    </location>
</feature>
<name>A0A286U926_9AGAM</name>
<dbReference type="AlphaFoldDB" id="A0A286U926"/>
<feature type="region of interest" description="Disordered" evidence="2">
    <location>
        <begin position="345"/>
        <end position="375"/>
    </location>
</feature>
<dbReference type="STRING" id="2282107.A0A286U926"/>
<dbReference type="CDD" id="cd24142">
    <property type="entry name" value="ACL4-like"/>
    <property type="match status" value="1"/>
</dbReference>
<organism evidence="3 4">
    <name type="scientific">Pyrrhoderma noxium</name>
    <dbReference type="NCBI Taxonomy" id="2282107"/>
    <lineage>
        <taxon>Eukaryota</taxon>
        <taxon>Fungi</taxon>
        <taxon>Dikarya</taxon>
        <taxon>Basidiomycota</taxon>
        <taxon>Agaricomycotina</taxon>
        <taxon>Agaricomycetes</taxon>
        <taxon>Hymenochaetales</taxon>
        <taxon>Hymenochaetaceae</taxon>
        <taxon>Pyrrhoderma</taxon>
    </lineage>
</organism>
<proteinExistence type="predicted"/>
<accession>A0A286U926</accession>
<dbReference type="FunCoup" id="A0A286U926">
    <property type="interactions" value="67"/>
</dbReference>
<dbReference type="InterPro" id="IPR011990">
    <property type="entry name" value="TPR-like_helical_dom_sf"/>
</dbReference>
<protein>
    <submittedName>
        <fullName evidence="3">Uncharacterized protein</fullName>
    </submittedName>
</protein>
<dbReference type="Pfam" id="PF13432">
    <property type="entry name" value="TPR_16"/>
    <property type="match status" value="1"/>
</dbReference>
<keyword evidence="1" id="KW-0802">TPR repeat</keyword>
<sequence>MGRTRVKNKKTSSTSAADKEEHSVEALFKKAQSLIVQCNYELAQKFAQRILDRAPDNADAKELLGVTQLELGELEEARQTFQALLPPNPGAPNPPPASAHLYLAQLSENDPYIALKHYEAAVEILHGQLKGKERATGVDAGETEQDIRKNIVRVLVAMVEIWMAPTYDLCFDPKAEETCESLLRTAFETDPDNVEALISLSSFRLSQQKSDEAKEAAMKAWLSWKDIEDEDDSRIPTISMRIELVKRFIELSEYSPALLVLQTIMASDDQEVEAWYLEGWCFYLMAEQAKNENIKIEDLSWEELAKDSRDCLETCKVLHTNLQHPDSNLLEHTMELIGQLDALGIKPSSDEQPNDTAEDWEDVDDSDDDDDVEMS</sequence>
<dbReference type="InParanoid" id="A0A286U926"/>
<evidence type="ECO:0000256" key="1">
    <source>
        <dbReference type="PROSITE-ProRule" id="PRU00339"/>
    </source>
</evidence>
<evidence type="ECO:0000313" key="4">
    <source>
        <dbReference type="Proteomes" id="UP000217199"/>
    </source>
</evidence>
<keyword evidence="4" id="KW-1185">Reference proteome</keyword>
<dbReference type="OrthoDB" id="1914839at2759"/>
<reference evidence="3 4" key="1">
    <citation type="journal article" date="2017" name="Mol. Ecol.">
        <title>Comparative and population genomic landscape of Phellinus noxius: A hypervariable fungus causing root rot in trees.</title>
        <authorList>
            <person name="Chung C.L."/>
            <person name="Lee T.J."/>
            <person name="Akiba M."/>
            <person name="Lee H.H."/>
            <person name="Kuo T.H."/>
            <person name="Liu D."/>
            <person name="Ke H.M."/>
            <person name="Yokoi T."/>
            <person name="Roa M.B."/>
            <person name="Lu M.J."/>
            <person name="Chang Y.Y."/>
            <person name="Ann P.J."/>
            <person name="Tsai J.N."/>
            <person name="Chen C.Y."/>
            <person name="Tzean S.S."/>
            <person name="Ota Y."/>
            <person name="Hattori T."/>
            <person name="Sahashi N."/>
            <person name="Liou R.F."/>
            <person name="Kikuchi T."/>
            <person name="Tsai I.J."/>
        </authorList>
    </citation>
    <scope>NUCLEOTIDE SEQUENCE [LARGE SCALE GENOMIC DNA]</scope>
    <source>
        <strain evidence="3 4">FFPRI411160</strain>
    </source>
</reference>
<dbReference type="Proteomes" id="UP000217199">
    <property type="component" value="Unassembled WGS sequence"/>
</dbReference>
<dbReference type="PROSITE" id="PS50005">
    <property type="entry name" value="TPR"/>
    <property type="match status" value="1"/>
</dbReference>
<feature type="repeat" description="TPR" evidence="1">
    <location>
        <begin position="58"/>
        <end position="91"/>
    </location>
</feature>
<dbReference type="Gene3D" id="1.25.40.10">
    <property type="entry name" value="Tetratricopeptide repeat domain"/>
    <property type="match status" value="2"/>
</dbReference>
<feature type="compositionally biased region" description="Basic residues" evidence="2">
    <location>
        <begin position="1"/>
        <end position="10"/>
    </location>
</feature>
<comment type="caution">
    <text evidence="3">The sequence shown here is derived from an EMBL/GenBank/DDBJ whole genome shotgun (WGS) entry which is preliminary data.</text>
</comment>
<feature type="compositionally biased region" description="Acidic residues" evidence="2">
    <location>
        <begin position="352"/>
        <end position="375"/>
    </location>
</feature>
<evidence type="ECO:0000313" key="3">
    <source>
        <dbReference type="EMBL" id="PAV16078.1"/>
    </source>
</evidence>
<dbReference type="EMBL" id="NBII01000008">
    <property type="protein sequence ID" value="PAV16078.1"/>
    <property type="molecule type" value="Genomic_DNA"/>
</dbReference>
<evidence type="ECO:0000256" key="2">
    <source>
        <dbReference type="SAM" id="MobiDB-lite"/>
    </source>
</evidence>
<gene>
    <name evidence="3" type="ORF">PNOK_0769800</name>
</gene>
<dbReference type="SUPFAM" id="SSF48452">
    <property type="entry name" value="TPR-like"/>
    <property type="match status" value="1"/>
</dbReference>